<dbReference type="OrthoDB" id="2574383at2759"/>
<feature type="compositionally biased region" description="Basic residues" evidence="1">
    <location>
        <begin position="1"/>
        <end position="11"/>
    </location>
</feature>
<evidence type="ECO:0000256" key="2">
    <source>
        <dbReference type="SAM" id="Phobius"/>
    </source>
</evidence>
<sequence>MPSDPKRRRHRSTDPKKRSRESREDESAERKHRSSPKDDAQRKVKDTAKTVGSGAGKAYDTIADLFGGEKELNRTIRRYNPTFYEFADKTCLKNFGLPNKPSKFLLFIIALALLQSFIPLFQWPLDFVARWLGFVFLFGSGTEELKLGFESSRKANKIKSLLTIFLILSALQLIPNFLFDTYYHFGALWSFFLPVILFITPFKETPDQTIASIICDTFFSSFSMVLGSLIPDSMQGENTQNMAILVGGVVALLFWVGYLGSVAAYVTVWCFLALSTINILGETFIAKDESSSGFFRQMKIWHNLMAIWLWRYLISAIEGISIPGIISVIGLIQYYLPSYFLWMTGFMFAMLMTKKIEKRHVSSLLA</sequence>
<feature type="transmembrane region" description="Helical" evidence="2">
    <location>
        <begin position="332"/>
        <end position="352"/>
    </location>
</feature>
<protein>
    <submittedName>
        <fullName evidence="3">Uncharacterized protein</fullName>
    </submittedName>
</protein>
<feature type="transmembrane region" description="Helical" evidence="2">
    <location>
        <begin position="209"/>
        <end position="230"/>
    </location>
</feature>
<keyword evidence="2" id="KW-1133">Transmembrane helix</keyword>
<dbReference type="AlphaFoldDB" id="A0A1B9I181"/>
<organism evidence="3">
    <name type="scientific">Kwoniella pini CBS 10737</name>
    <dbReference type="NCBI Taxonomy" id="1296096"/>
    <lineage>
        <taxon>Eukaryota</taxon>
        <taxon>Fungi</taxon>
        <taxon>Dikarya</taxon>
        <taxon>Basidiomycota</taxon>
        <taxon>Agaricomycotina</taxon>
        <taxon>Tremellomycetes</taxon>
        <taxon>Tremellales</taxon>
        <taxon>Cryptococcaceae</taxon>
        <taxon>Kwoniella</taxon>
    </lineage>
</organism>
<feature type="region of interest" description="Disordered" evidence="1">
    <location>
        <begin position="1"/>
        <end position="53"/>
    </location>
</feature>
<proteinExistence type="predicted"/>
<feature type="transmembrane region" description="Helical" evidence="2">
    <location>
        <begin position="304"/>
        <end position="326"/>
    </location>
</feature>
<dbReference type="EMBL" id="KI894012">
    <property type="protein sequence ID" value="OCF49265.1"/>
    <property type="molecule type" value="Genomic_DNA"/>
</dbReference>
<feature type="transmembrane region" description="Helical" evidence="2">
    <location>
        <begin position="242"/>
        <end position="274"/>
    </location>
</feature>
<evidence type="ECO:0000313" key="3">
    <source>
        <dbReference type="EMBL" id="OCF49265.1"/>
    </source>
</evidence>
<feature type="transmembrane region" description="Helical" evidence="2">
    <location>
        <begin position="104"/>
        <end position="125"/>
    </location>
</feature>
<feature type="transmembrane region" description="Helical" evidence="2">
    <location>
        <begin position="131"/>
        <end position="149"/>
    </location>
</feature>
<reference evidence="3" key="1">
    <citation type="submission" date="2013-07" db="EMBL/GenBank/DDBJ databases">
        <title>The Genome Sequence of Cryptococcus pinus CBS10737.</title>
        <authorList>
            <consortium name="The Broad Institute Genome Sequencing Platform"/>
            <person name="Cuomo C."/>
            <person name="Litvintseva A."/>
            <person name="Chen Y."/>
            <person name="Heitman J."/>
            <person name="Sun S."/>
            <person name="Springer D."/>
            <person name="Dromer F."/>
            <person name="Young S.K."/>
            <person name="Zeng Q."/>
            <person name="Gargeya S."/>
            <person name="Fitzgerald M."/>
            <person name="Abouelleil A."/>
            <person name="Alvarado L."/>
            <person name="Berlin A.M."/>
            <person name="Chapman S.B."/>
            <person name="Dewar J."/>
            <person name="Goldberg J."/>
            <person name="Griggs A."/>
            <person name="Gujja S."/>
            <person name="Hansen M."/>
            <person name="Howarth C."/>
            <person name="Imamovic A."/>
            <person name="Larimer J."/>
            <person name="McCowan C."/>
            <person name="Murphy C."/>
            <person name="Pearson M."/>
            <person name="Priest M."/>
            <person name="Roberts A."/>
            <person name="Saif S."/>
            <person name="Shea T."/>
            <person name="Sykes S."/>
            <person name="Wortman J."/>
            <person name="Nusbaum C."/>
            <person name="Birren B."/>
        </authorList>
    </citation>
    <scope>NUCLEOTIDE SEQUENCE [LARGE SCALE GENOMIC DNA]</scope>
    <source>
        <strain evidence="3">CBS 10737</strain>
    </source>
</reference>
<evidence type="ECO:0000256" key="1">
    <source>
        <dbReference type="SAM" id="MobiDB-lite"/>
    </source>
</evidence>
<reference evidence="3" key="2">
    <citation type="submission" date="2016-07" db="EMBL/GenBank/DDBJ databases">
        <title>Evolution of pathogenesis and genome organization in the Tremellales.</title>
        <authorList>
            <person name="Cuomo C."/>
            <person name="Litvintseva A."/>
            <person name="Heitman J."/>
            <person name="Chen Y."/>
            <person name="Sun S."/>
            <person name="Springer D."/>
            <person name="Dromer F."/>
            <person name="Young S."/>
            <person name="Zeng Q."/>
            <person name="Chapman S."/>
            <person name="Gujja S."/>
            <person name="Saif S."/>
            <person name="Birren B."/>
        </authorList>
    </citation>
    <scope>NUCLEOTIDE SEQUENCE</scope>
    <source>
        <strain evidence="3">CBS 10737</strain>
    </source>
</reference>
<gene>
    <name evidence="3" type="ORF">I206_04953</name>
</gene>
<keyword evidence="2" id="KW-0472">Membrane</keyword>
<name>A0A1B9I181_9TREE</name>
<accession>A0A1B9I181</accession>
<feature type="transmembrane region" description="Helical" evidence="2">
    <location>
        <begin position="161"/>
        <end position="179"/>
    </location>
</feature>
<keyword evidence="2" id="KW-0812">Transmembrane</keyword>
<dbReference type="STRING" id="1296096.A0A1B9I181"/>
<feature type="compositionally biased region" description="Basic and acidic residues" evidence="1">
    <location>
        <begin position="12"/>
        <end position="48"/>
    </location>
</feature>